<evidence type="ECO:0000256" key="1">
    <source>
        <dbReference type="ARBA" id="ARBA00004990"/>
    </source>
</evidence>
<dbReference type="GO" id="GO:0004592">
    <property type="term" value="F:pantoate-beta-alanine ligase activity"/>
    <property type="evidence" value="ECO:0007669"/>
    <property type="project" value="UniProtKB-UniRule"/>
</dbReference>
<protein>
    <recommendedName>
        <fullName evidence="8">Pantothenate synthetase</fullName>
        <shortName evidence="8">PS</shortName>
        <ecNumber evidence="8">6.3.2.1</ecNumber>
    </recommendedName>
    <alternativeName>
        <fullName evidence="8">Pantoate--beta-alanine ligase</fullName>
    </alternativeName>
    <alternativeName>
        <fullName evidence="8">Pantoate-activating enzyme</fullName>
    </alternativeName>
</protein>
<feature type="binding site" evidence="8">
    <location>
        <begin position="28"/>
        <end position="35"/>
    </location>
    <ligand>
        <name>ATP</name>
        <dbReference type="ChEBI" id="CHEBI:30616"/>
    </ligand>
</feature>
<feature type="binding site" evidence="8">
    <location>
        <position position="175"/>
    </location>
    <ligand>
        <name>ATP</name>
        <dbReference type="ChEBI" id="CHEBI:30616"/>
    </ligand>
</feature>
<keyword evidence="8" id="KW-0963">Cytoplasm</keyword>
<feature type="active site" description="Proton donor" evidence="8">
    <location>
        <position position="35"/>
    </location>
</feature>
<accession>A0A2Z5UWC5</accession>
<feature type="binding site" evidence="8">
    <location>
        <position position="152"/>
    </location>
    <ligand>
        <name>(R)-pantoate</name>
        <dbReference type="ChEBI" id="CHEBI:15980"/>
    </ligand>
</feature>
<dbReference type="SUPFAM" id="SSF52374">
    <property type="entry name" value="Nucleotidylyl transferase"/>
    <property type="match status" value="1"/>
</dbReference>
<dbReference type="Gene3D" id="3.30.1300.10">
    <property type="entry name" value="Pantoate-beta-alanine ligase, C-terminal domain"/>
    <property type="match status" value="1"/>
</dbReference>
<keyword evidence="3 8" id="KW-0436">Ligase</keyword>
<dbReference type="Pfam" id="PF02569">
    <property type="entry name" value="Pantoate_ligase"/>
    <property type="match status" value="1"/>
</dbReference>
<dbReference type="Proteomes" id="UP000282483">
    <property type="component" value="Chromosome"/>
</dbReference>
<comment type="similarity">
    <text evidence="2 8">Belongs to the pantothenate synthetase family.</text>
</comment>
<dbReference type="HAMAP" id="MF_00158">
    <property type="entry name" value="PanC"/>
    <property type="match status" value="1"/>
</dbReference>
<dbReference type="UniPathway" id="UPA00028">
    <property type="reaction ID" value="UER00005"/>
</dbReference>
<keyword evidence="6 8" id="KW-0067">ATP-binding</keyword>
<proteinExistence type="inferred from homology"/>
<evidence type="ECO:0000313" key="10">
    <source>
        <dbReference type="Proteomes" id="UP000282483"/>
    </source>
</evidence>
<keyword evidence="4 8" id="KW-0566">Pantothenate biosynthesis</keyword>
<evidence type="ECO:0000256" key="2">
    <source>
        <dbReference type="ARBA" id="ARBA00009256"/>
    </source>
</evidence>
<dbReference type="Gene3D" id="3.40.50.620">
    <property type="entry name" value="HUPs"/>
    <property type="match status" value="1"/>
</dbReference>
<feature type="binding site" evidence="8">
    <location>
        <position position="59"/>
    </location>
    <ligand>
        <name>(R)-pantoate</name>
        <dbReference type="ChEBI" id="CHEBI:15980"/>
    </ligand>
</feature>
<comment type="pathway">
    <text evidence="1 8">Cofactor biosynthesis; (R)-pantothenate biosynthesis; (R)-pantothenate from (R)-pantoate and beta-alanine: step 1/1.</text>
</comment>
<dbReference type="EMBL" id="AP018005">
    <property type="protein sequence ID" value="BBB15808.1"/>
    <property type="molecule type" value="Genomic_DNA"/>
</dbReference>
<evidence type="ECO:0000256" key="5">
    <source>
        <dbReference type="ARBA" id="ARBA00022741"/>
    </source>
</evidence>
<feature type="binding site" evidence="8">
    <location>
        <begin position="183"/>
        <end position="186"/>
    </location>
    <ligand>
        <name>ATP</name>
        <dbReference type="ChEBI" id="CHEBI:30616"/>
    </ligand>
</feature>
<dbReference type="OrthoDB" id="9773087at2"/>
<dbReference type="GO" id="GO:0015940">
    <property type="term" value="P:pantothenate biosynthetic process"/>
    <property type="evidence" value="ECO:0007669"/>
    <property type="project" value="UniProtKB-UniRule"/>
</dbReference>
<dbReference type="InterPro" id="IPR003721">
    <property type="entry name" value="Pantoate_ligase"/>
</dbReference>
<comment type="subcellular location">
    <subcellularLocation>
        <location evidence="8">Cytoplasm</location>
    </subcellularLocation>
</comment>
<sequence>MNIVTSIAEWRVLRKKIHDKSIGFVHTMGHLHDGHLSLCTRSQQENDMTIAAIFINPTQFNRDEDFSSYPRTLEKDKSLLSKQKVDYLLLLDKQAIYPDDYQIQISETTELSQMLEGKFRPGHFNGMLTVVLKYLNIVKPTRAYYGEKDYQQLLLIKKMAQALFLETEIVSCLTVRAENGLALSSRNSCLTAEQREKAGHFAQMLKKVQNSALTVTQLENLGFKVDYIADQWDRRLAAVWLGDVRLIDNISFIIARNNEI</sequence>
<feature type="binding site" evidence="8">
    <location>
        <begin position="146"/>
        <end position="149"/>
    </location>
    <ligand>
        <name>ATP</name>
        <dbReference type="ChEBI" id="CHEBI:30616"/>
    </ligand>
</feature>
<dbReference type="AlphaFoldDB" id="A0A2Z5UWC5"/>
<evidence type="ECO:0000256" key="7">
    <source>
        <dbReference type="ARBA" id="ARBA00048258"/>
    </source>
</evidence>
<feature type="binding site" evidence="8">
    <location>
        <position position="59"/>
    </location>
    <ligand>
        <name>beta-alanine</name>
        <dbReference type="ChEBI" id="CHEBI:57966"/>
    </ligand>
</feature>
<dbReference type="InterPro" id="IPR014729">
    <property type="entry name" value="Rossmann-like_a/b/a_fold"/>
</dbReference>
<dbReference type="EC" id="6.3.2.1" evidence="8"/>
<dbReference type="KEGG" id="rvi:RVIR1_13620"/>
<dbReference type="GO" id="GO:0005524">
    <property type="term" value="F:ATP binding"/>
    <property type="evidence" value="ECO:0007669"/>
    <property type="project" value="UniProtKB-KW"/>
</dbReference>
<dbReference type="PANTHER" id="PTHR21299:SF1">
    <property type="entry name" value="PANTOATE--BETA-ALANINE LIGASE"/>
    <property type="match status" value="1"/>
</dbReference>
<reference evidence="9 10" key="1">
    <citation type="submission" date="2017-03" db="EMBL/GenBank/DDBJ databases">
        <title>The genome sequence of Candidatus Rickettsiella viridis.</title>
        <authorList>
            <person name="Nikoh N."/>
            <person name="Tsuchida T."/>
            <person name="Yamaguchi K."/>
            <person name="Maeda T."/>
            <person name="Shigenobu S."/>
            <person name="Fukatsu T."/>
        </authorList>
    </citation>
    <scope>NUCLEOTIDE SEQUENCE [LARGE SCALE GENOMIC DNA]</scope>
    <source>
        <strain evidence="9 10">Ap-RA04</strain>
    </source>
</reference>
<keyword evidence="5 8" id="KW-0547">Nucleotide-binding</keyword>
<dbReference type="InterPro" id="IPR042176">
    <property type="entry name" value="Pantoate_ligase_C"/>
</dbReference>
<dbReference type="RefSeq" id="WP_126323342.1">
    <property type="nucleotide sequence ID" value="NZ_AP018005.1"/>
</dbReference>
<gene>
    <name evidence="8 9" type="primary">panC</name>
    <name evidence="9" type="ORF">RVIR1_13620</name>
</gene>
<evidence type="ECO:0000313" key="9">
    <source>
        <dbReference type="EMBL" id="BBB15808.1"/>
    </source>
</evidence>
<dbReference type="NCBIfam" id="TIGR00018">
    <property type="entry name" value="panC"/>
    <property type="match status" value="1"/>
</dbReference>
<keyword evidence="10" id="KW-1185">Reference proteome</keyword>
<comment type="subunit">
    <text evidence="8">Homodimer.</text>
</comment>
<evidence type="ECO:0000256" key="3">
    <source>
        <dbReference type="ARBA" id="ARBA00022598"/>
    </source>
</evidence>
<comment type="catalytic activity">
    <reaction evidence="7 8">
        <text>(R)-pantoate + beta-alanine + ATP = (R)-pantothenate + AMP + diphosphate + H(+)</text>
        <dbReference type="Rhea" id="RHEA:10912"/>
        <dbReference type="ChEBI" id="CHEBI:15378"/>
        <dbReference type="ChEBI" id="CHEBI:15980"/>
        <dbReference type="ChEBI" id="CHEBI:29032"/>
        <dbReference type="ChEBI" id="CHEBI:30616"/>
        <dbReference type="ChEBI" id="CHEBI:33019"/>
        <dbReference type="ChEBI" id="CHEBI:57966"/>
        <dbReference type="ChEBI" id="CHEBI:456215"/>
        <dbReference type="EC" id="6.3.2.1"/>
    </reaction>
</comment>
<evidence type="ECO:0000256" key="6">
    <source>
        <dbReference type="ARBA" id="ARBA00022840"/>
    </source>
</evidence>
<evidence type="ECO:0000256" key="4">
    <source>
        <dbReference type="ARBA" id="ARBA00022655"/>
    </source>
</evidence>
<dbReference type="PANTHER" id="PTHR21299">
    <property type="entry name" value="CYTIDYLATE KINASE/PANTOATE-BETA-ALANINE LIGASE"/>
    <property type="match status" value="1"/>
</dbReference>
<dbReference type="GO" id="GO:0005829">
    <property type="term" value="C:cytosol"/>
    <property type="evidence" value="ECO:0007669"/>
    <property type="project" value="TreeGrafter"/>
</dbReference>
<name>A0A2Z5UWC5_9COXI</name>
<comment type="miscellaneous">
    <text evidence="8">The reaction proceeds by a bi uni uni bi ping pong mechanism.</text>
</comment>
<evidence type="ECO:0000256" key="8">
    <source>
        <dbReference type="HAMAP-Rule" id="MF_00158"/>
    </source>
</evidence>
<comment type="function">
    <text evidence="8">Catalyzes the condensation of pantoate with beta-alanine in an ATP-dependent reaction via a pantoyl-adenylate intermediate.</text>
</comment>
<organism evidence="9 10">
    <name type="scientific">Candidatus Rickettsiella viridis</name>
    <dbReference type="NCBI Taxonomy" id="676208"/>
    <lineage>
        <taxon>Bacteria</taxon>
        <taxon>Pseudomonadati</taxon>
        <taxon>Pseudomonadota</taxon>
        <taxon>Gammaproteobacteria</taxon>
        <taxon>Legionellales</taxon>
        <taxon>Coxiellaceae</taxon>
        <taxon>Rickettsiella</taxon>
    </lineage>
</organism>